<comment type="caution">
    <text evidence="5">The sequence shown here is derived from an EMBL/GenBank/DDBJ whole genome shotgun (WGS) entry which is preliminary data.</text>
</comment>
<dbReference type="Gene3D" id="3.40.630.10">
    <property type="entry name" value="Zn peptidases"/>
    <property type="match status" value="1"/>
</dbReference>
<dbReference type="RefSeq" id="WP_201132906.1">
    <property type="nucleotide sequence ID" value="NZ_JABUKE010000005.1"/>
</dbReference>
<dbReference type="Pfam" id="PF04389">
    <property type="entry name" value="Peptidase_M28"/>
    <property type="match status" value="1"/>
</dbReference>
<dbReference type="InterPro" id="IPR003137">
    <property type="entry name" value="PA_domain"/>
</dbReference>
<feature type="chain" id="PRO_5046587578" evidence="2">
    <location>
        <begin position="32"/>
        <end position="508"/>
    </location>
</feature>
<evidence type="ECO:0000259" key="4">
    <source>
        <dbReference type="Pfam" id="PF04389"/>
    </source>
</evidence>
<evidence type="ECO:0000256" key="1">
    <source>
        <dbReference type="SAM" id="MobiDB-lite"/>
    </source>
</evidence>
<accession>A0ABS7NSK0</accession>
<proteinExistence type="predicted"/>
<reference evidence="5 6" key="1">
    <citation type="submission" date="2020-06" db="EMBL/GenBank/DDBJ databases">
        <title>Taxonomy, biology and ecology of Rhodococcus bacteria occurring in California pistachio and other woody hosts as revealed by genome sequence analyses.</title>
        <authorList>
            <person name="Gai Y."/>
            <person name="Riely B."/>
        </authorList>
    </citation>
    <scope>NUCLEOTIDE SEQUENCE [LARGE SCALE GENOMIC DNA]</scope>
    <source>
        <strain evidence="5 6">BP-284</strain>
    </source>
</reference>
<dbReference type="Pfam" id="PF02225">
    <property type="entry name" value="PA"/>
    <property type="match status" value="1"/>
</dbReference>
<dbReference type="PANTHER" id="PTHR12147:SF26">
    <property type="entry name" value="PEPTIDASE M28 DOMAIN-CONTAINING PROTEIN"/>
    <property type="match status" value="1"/>
</dbReference>
<feature type="region of interest" description="Disordered" evidence="1">
    <location>
        <begin position="25"/>
        <end position="54"/>
    </location>
</feature>
<dbReference type="InterPro" id="IPR046450">
    <property type="entry name" value="PA_dom_sf"/>
</dbReference>
<feature type="domain" description="Peptidase M28" evidence="4">
    <location>
        <begin position="266"/>
        <end position="480"/>
    </location>
</feature>
<dbReference type="EMBL" id="JABUKG010000008">
    <property type="protein sequence ID" value="MBY6320974.1"/>
    <property type="molecule type" value="Genomic_DNA"/>
</dbReference>
<sequence>MRTQRTRFAMSVAVCAVGALTLASCSGESSTDDPATTSVTGSSSSAQSSGAAADGLGAPVTGDALANAVTLDAVVGHLEELTSIAEANGGNRAAGTPGYDASVDYVSGLLRDAGFDVETPDFSFDSYDLRSNSLRAGDREVPSNAFTYSPAGTVTAPLVVAPTDDTPGCEATDYDGLPVTGAVVLVSRGSCPFAQKGIVAADLGAAAVVVANNEDGPLDAGTLGSKADARIPALGVSREDGAALAAGGGEVTVAVDSETTTTTSRNVIAQTTTGDTDNIVMAGAHLDSVPEGPGINDNGTGVAAVLESALRMGGAPQTTNAVRFGFWGAEELGLVGSTKYVEGLSDDDAAALALYLNFDMVGSNNPGYLVYDGDDSDQEGAPAGPAGSDAIERTFEERLAAKDADGTDFDGRSDYGPFIERGIPAGGVFSGADDIKTEEQAARWGGTANEAFDPNYHTPEDTLENVNRDALAVNSQAVAYGIGTYAESVTGPNGVPVGEQRTAARQSQ</sequence>
<keyword evidence="2" id="KW-0732">Signal</keyword>
<dbReference type="PANTHER" id="PTHR12147">
    <property type="entry name" value="METALLOPEPTIDASE M28 FAMILY MEMBER"/>
    <property type="match status" value="1"/>
</dbReference>
<feature type="region of interest" description="Disordered" evidence="1">
    <location>
        <begin position="487"/>
        <end position="508"/>
    </location>
</feature>
<gene>
    <name evidence="5" type="ORF">HQ605_09085</name>
</gene>
<name>A0ABS7NSK0_9NOCA</name>
<feature type="domain" description="PA" evidence="3">
    <location>
        <begin position="154"/>
        <end position="244"/>
    </location>
</feature>
<protein>
    <submittedName>
        <fullName evidence="5">M28 family peptidase</fullName>
    </submittedName>
</protein>
<organism evidence="5 6">
    <name type="scientific">Rhodococcoides kroppenstedtii</name>
    <dbReference type="NCBI Taxonomy" id="293050"/>
    <lineage>
        <taxon>Bacteria</taxon>
        <taxon>Bacillati</taxon>
        <taxon>Actinomycetota</taxon>
        <taxon>Actinomycetes</taxon>
        <taxon>Mycobacteriales</taxon>
        <taxon>Nocardiaceae</taxon>
        <taxon>Rhodococcoides</taxon>
    </lineage>
</organism>
<dbReference type="Proteomes" id="UP001520140">
    <property type="component" value="Unassembled WGS sequence"/>
</dbReference>
<keyword evidence="6" id="KW-1185">Reference proteome</keyword>
<feature type="signal peptide" evidence="2">
    <location>
        <begin position="1"/>
        <end position="31"/>
    </location>
</feature>
<dbReference type="SUPFAM" id="SSF53187">
    <property type="entry name" value="Zn-dependent exopeptidases"/>
    <property type="match status" value="1"/>
</dbReference>
<evidence type="ECO:0000259" key="3">
    <source>
        <dbReference type="Pfam" id="PF02225"/>
    </source>
</evidence>
<evidence type="ECO:0000313" key="5">
    <source>
        <dbReference type="EMBL" id="MBY6320974.1"/>
    </source>
</evidence>
<evidence type="ECO:0000256" key="2">
    <source>
        <dbReference type="SAM" id="SignalP"/>
    </source>
</evidence>
<feature type="compositionally biased region" description="Low complexity" evidence="1">
    <location>
        <begin position="35"/>
        <end position="54"/>
    </location>
</feature>
<evidence type="ECO:0000313" key="6">
    <source>
        <dbReference type="Proteomes" id="UP001520140"/>
    </source>
</evidence>
<dbReference type="InterPro" id="IPR045175">
    <property type="entry name" value="M28_fam"/>
</dbReference>
<dbReference type="InterPro" id="IPR007484">
    <property type="entry name" value="Peptidase_M28"/>
</dbReference>
<feature type="compositionally biased region" description="Polar residues" evidence="1">
    <location>
        <begin position="25"/>
        <end position="34"/>
    </location>
</feature>
<dbReference type="PROSITE" id="PS51257">
    <property type="entry name" value="PROKAR_LIPOPROTEIN"/>
    <property type="match status" value="1"/>
</dbReference>
<dbReference type="SUPFAM" id="SSF52025">
    <property type="entry name" value="PA domain"/>
    <property type="match status" value="1"/>
</dbReference>
<dbReference type="Gene3D" id="3.50.30.30">
    <property type="match status" value="1"/>
</dbReference>